<gene>
    <name evidence="2" type="ORF">DWU98_15260</name>
</gene>
<evidence type="ECO:0000313" key="3">
    <source>
        <dbReference type="Proteomes" id="UP000254258"/>
    </source>
</evidence>
<dbReference type="Proteomes" id="UP000254258">
    <property type="component" value="Unassembled WGS sequence"/>
</dbReference>
<dbReference type="RefSeq" id="WP_115496440.1">
    <property type="nucleotide sequence ID" value="NZ_QRBE01000010.1"/>
</dbReference>
<evidence type="ECO:0000313" key="2">
    <source>
        <dbReference type="EMBL" id="RDS79806.1"/>
    </source>
</evidence>
<dbReference type="PANTHER" id="PTHR38342">
    <property type="entry name" value="SLR5037 PROTEIN"/>
    <property type="match status" value="1"/>
</dbReference>
<sequence>MTRSTESSGVLRFASNFSFDVTVQRLHAAFAAHGIKVFATIDQQAEAVAVGLSMPPTTLIVFGSPKAGTPLMLANPAAGIDLPLKVLIVESGAGNVEAFMNTAKYVIERHALSPAFEANLSPVERLVANTLTAAKL</sequence>
<dbReference type="Pfam" id="PF03625">
    <property type="entry name" value="DUF302"/>
    <property type="match status" value="1"/>
</dbReference>
<feature type="domain" description="DUF302" evidence="1">
    <location>
        <begin position="41"/>
        <end position="99"/>
    </location>
</feature>
<dbReference type="InterPro" id="IPR035923">
    <property type="entry name" value="TT1751-like_sf"/>
</dbReference>
<dbReference type="AlphaFoldDB" id="A0A370WUU7"/>
<evidence type="ECO:0000259" key="1">
    <source>
        <dbReference type="Pfam" id="PF03625"/>
    </source>
</evidence>
<accession>A0A370WUU7</accession>
<dbReference type="Gene3D" id="3.30.310.70">
    <property type="entry name" value="TT1751-like domain"/>
    <property type="match status" value="1"/>
</dbReference>
<dbReference type="InterPro" id="IPR005180">
    <property type="entry name" value="DUF302"/>
</dbReference>
<organism evidence="2 3">
    <name type="scientific">Dyella monticola</name>
    <dbReference type="NCBI Taxonomy" id="1927958"/>
    <lineage>
        <taxon>Bacteria</taxon>
        <taxon>Pseudomonadati</taxon>
        <taxon>Pseudomonadota</taxon>
        <taxon>Gammaproteobacteria</taxon>
        <taxon>Lysobacterales</taxon>
        <taxon>Rhodanobacteraceae</taxon>
        <taxon>Dyella</taxon>
    </lineage>
</organism>
<dbReference type="PANTHER" id="PTHR38342:SF2">
    <property type="entry name" value="INNER MEMBRANE OR EXPORTED"/>
    <property type="match status" value="1"/>
</dbReference>
<dbReference type="SUPFAM" id="SSF103247">
    <property type="entry name" value="TT1751-like"/>
    <property type="match status" value="1"/>
</dbReference>
<dbReference type="CDD" id="cd14797">
    <property type="entry name" value="DUF302"/>
    <property type="match status" value="1"/>
</dbReference>
<protein>
    <submittedName>
        <fullName evidence="2">DUF302 domain-containing protein</fullName>
    </submittedName>
</protein>
<keyword evidence="3" id="KW-1185">Reference proteome</keyword>
<proteinExistence type="predicted"/>
<dbReference type="OrthoDB" id="9799367at2"/>
<dbReference type="EMBL" id="QRBE01000010">
    <property type="protein sequence ID" value="RDS79806.1"/>
    <property type="molecule type" value="Genomic_DNA"/>
</dbReference>
<comment type="caution">
    <text evidence="2">The sequence shown here is derived from an EMBL/GenBank/DDBJ whole genome shotgun (WGS) entry which is preliminary data.</text>
</comment>
<reference evidence="2 3" key="1">
    <citation type="submission" date="2018-07" db="EMBL/GenBank/DDBJ databases">
        <title>Dyella monticola sp. nov. and Dyella psychrodurans sp. nov. isolated from monsoon evergreen broad-leaved forest soil of Dinghu Mountain, China.</title>
        <authorList>
            <person name="Gao Z."/>
            <person name="Qiu L."/>
        </authorList>
    </citation>
    <scope>NUCLEOTIDE SEQUENCE [LARGE SCALE GENOMIC DNA]</scope>
    <source>
        <strain evidence="2 3">4G-K06</strain>
    </source>
</reference>
<name>A0A370WUU7_9GAMM</name>